<evidence type="ECO:0000313" key="2">
    <source>
        <dbReference type="EMBL" id="KAK3935965.1"/>
    </source>
</evidence>
<organism evidence="2 3">
    <name type="scientific">Diplogelasinospora grovesii</name>
    <dbReference type="NCBI Taxonomy" id="303347"/>
    <lineage>
        <taxon>Eukaryota</taxon>
        <taxon>Fungi</taxon>
        <taxon>Dikarya</taxon>
        <taxon>Ascomycota</taxon>
        <taxon>Pezizomycotina</taxon>
        <taxon>Sordariomycetes</taxon>
        <taxon>Sordariomycetidae</taxon>
        <taxon>Sordariales</taxon>
        <taxon>Diplogelasinosporaceae</taxon>
        <taxon>Diplogelasinospora</taxon>
    </lineage>
</organism>
<protein>
    <recommendedName>
        <fullName evidence="1">HNH nuclease domain-containing protein</fullName>
    </recommendedName>
</protein>
<evidence type="ECO:0000313" key="3">
    <source>
        <dbReference type="Proteomes" id="UP001303473"/>
    </source>
</evidence>
<dbReference type="Proteomes" id="UP001303473">
    <property type="component" value="Unassembled WGS sequence"/>
</dbReference>
<reference evidence="3" key="1">
    <citation type="journal article" date="2023" name="Mol. Phylogenet. Evol.">
        <title>Genome-scale phylogeny and comparative genomics of the fungal order Sordariales.</title>
        <authorList>
            <person name="Hensen N."/>
            <person name="Bonometti L."/>
            <person name="Westerberg I."/>
            <person name="Brannstrom I.O."/>
            <person name="Guillou S."/>
            <person name="Cros-Aarteil S."/>
            <person name="Calhoun S."/>
            <person name="Haridas S."/>
            <person name="Kuo A."/>
            <person name="Mondo S."/>
            <person name="Pangilinan J."/>
            <person name="Riley R."/>
            <person name="LaButti K."/>
            <person name="Andreopoulos B."/>
            <person name="Lipzen A."/>
            <person name="Chen C."/>
            <person name="Yan M."/>
            <person name="Daum C."/>
            <person name="Ng V."/>
            <person name="Clum A."/>
            <person name="Steindorff A."/>
            <person name="Ohm R.A."/>
            <person name="Martin F."/>
            <person name="Silar P."/>
            <person name="Natvig D.O."/>
            <person name="Lalanne C."/>
            <person name="Gautier V."/>
            <person name="Ament-Velasquez S.L."/>
            <person name="Kruys A."/>
            <person name="Hutchinson M.I."/>
            <person name="Powell A.J."/>
            <person name="Barry K."/>
            <person name="Miller A.N."/>
            <person name="Grigoriev I.V."/>
            <person name="Debuchy R."/>
            <person name="Gladieux P."/>
            <person name="Hiltunen Thoren M."/>
            <person name="Johannesson H."/>
        </authorList>
    </citation>
    <scope>NUCLEOTIDE SEQUENCE [LARGE SCALE GENOMIC DNA]</scope>
    <source>
        <strain evidence="3">CBS 340.73</strain>
    </source>
</reference>
<name>A0AAN6MYN2_9PEZI</name>
<comment type="caution">
    <text evidence="2">The sequence shown here is derived from an EMBL/GenBank/DDBJ whole genome shotgun (WGS) entry which is preliminary data.</text>
</comment>
<gene>
    <name evidence="2" type="ORF">QBC46DRAFT_396221</name>
</gene>
<accession>A0AAN6MYN2</accession>
<dbReference type="EMBL" id="MU853899">
    <property type="protein sequence ID" value="KAK3935965.1"/>
    <property type="molecule type" value="Genomic_DNA"/>
</dbReference>
<proteinExistence type="predicted"/>
<dbReference type="Pfam" id="PF13391">
    <property type="entry name" value="HNH_2"/>
    <property type="match status" value="1"/>
</dbReference>
<keyword evidence="3" id="KW-1185">Reference proteome</keyword>
<dbReference type="InterPro" id="IPR003615">
    <property type="entry name" value="HNH_nuc"/>
</dbReference>
<evidence type="ECO:0000259" key="1">
    <source>
        <dbReference type="Pfam" id="PF13391"/>
    </source>
</evidence>
<dbReference type="AlphaFoldDB" id="A0AAN6MYN2"/>
<sequence length="385" mass="43449">MAAPSHRHQSSLEGLIDFSAAEPLFANEQQRTQAVGRFRRIVDYFEAAEQPASRYGDGYNRPALVRLTFEYARSQKSQDRFLGAFFRSLALGMLDDDSVNLSDDSVVADFRSPLFGFAEFLMANFFLPLRASTNKTPQPSPVYHAAVQQAQTQEDQQRIQDFVGTPERLSTLRGSCLTRDRHRCVITHTFDITEAMERLRRPPATDDDGNPLDMSNNGGLEVAHILPHALTKEENGELNESRKAAIAILNMFDSGVMHMIEGTDMHRPYNALTLSLEMHQRFGQFHIFFERIEDADAPPHTYRINSFIPFSNRFPVTRTLFMHPSIDPPSERLLALHFAIGHILHLSGAGDYIQVILRDMEDGVVREDGSTQLGDLLSIALQMRG</sequence>
<feature type="domain" description="HNH nuclease" evidence="1">
    <location>
        <begin position="184"/>
        <end position="290"/>
    </location>
</feature>